<dbReference type="InterPro" id="IPR005344">
    <property type="entry name" value="TMEM33/Pom33"/>
</dbReference>
<reference evidence="7" key="1">
    <citation type="journal article" date="2020" name="Stud. Mycol.">
        <title>101 Dothideomycetes genomes: a test case for predicting lifestyles and emergence of pathogens.</title>
        <authorList>
            <person name="Haridas S."/>
            <person name="Albert R."/>
            <person name="Binder M."/>
            <person name="Bloem J."/>
            <person name="Labutti K."/>
            <person name="Salamov A."/>
            <person name="Andreopoulos B."/>
            <person name="Baker S."/>
            <person name="Barry K."/>
            <person name="Bills G."/>
            <person name="Bluhm B."/>
            <person name="Cannon C."/>
            <person name="Castanera R."/>
            <person name="Culley D."/>
            <person name="Daum C."/>
            <person name="Ezra D."/>
            <person name="Gonzalez J."/>
            <person name="Henrissat B."/>
            <person name="Kuo A."/>
            <person name="Liang C."/>
            <person name="Lipzen A."/>
            <person name="Lutzoni F."/>
            <person name="Magnuson J."/>
            <person name="Mondo S."/>
            <person name="Nolan M."/>
            <person name="Ohm R."/>
            <person name="Pangilinan J."/>
            <person name="Park H.-J."/>
            <person name="Ramirez L."/>
            <person name="Alfaro M."/>
            <person name="Sun H."/>
            <person name="Tritt A."/>
            <person name="Yoshinaga Y."/>
            <person name="Zwiers L.-H."/>
            <person name="Turgeon B."/>
            <person name="Goodwin S."/>
            <person name="Spatafora J."/>
            <person name="Crous P."/>
            <person name="Grigoriev I."/>
        </authorList>
    </citation>
    <scope>NUCLEOTIDE SEQUENCE</scope>
    <source>
        <strain evidence="7">ATCC 36951</strain>
    </source>
</reference>
<dbReference type="GO" id="GO:0071786">
    <property type="term" value="P:endoplasmic reticulum tubular network organization"/>
    <property type="evidence" value="ECO:0007669"/>
    <property type="project" value="TreeGrafter"/>
</dbReference>
<evidence type="ECO:0008006" key="9">
    <source>
        <dbReference type="Google" id="ProtNLM"/>
    </source>
</evidence>
<evidence type="ECO:0000256" key="2">
    <source>
        <dbReference type="ARBA" id="ARBA00007322"/>
    </source>
</evidence>
<feature type="transmembrane region" description="Helical" evidence="6">
    <location>
        <begin position="186"/>
        <end position="211"/>
    </location>
</feature>
<feature type="transmembrane region" description="Helical" evidence="6">
    <location>
        <begin position="58"/>
        <end position="76"/>
    </location>
</feature>
<dbReference type="GO" id="GO:0005783">
    <property type="term" value="C:endoplasmic reticulum"/>
    <property type="evidence" value="ECO:0007669"/>
    <property type="project" value="TreeGrafter"/>
</dbReference>
<dbReference type="EMBL" id="ML993601">
    <property type="protein sequence ID" value="KAF2165074.1"/>
    <property type="molecule type" value="Genomic_DNA"/>
</dbReference>
<feature type="transmembrane region" description="Helical" evidence="6">
    <location>
        <begin position="26"/>
        <end position="52"/>
    </location>
</feature>
<comment type="similarity">
    <text evidence="2">Belongs to the PER33/POM33 family.</text>
</comment>
<keyword evidence="8" id="KW-1185">Reference proteome</keyword>
<dbReference type="RefSeq" id="XP_033665963.1">
    <property type="nucleotide sequence ID" value="XM_033817371.1"/>
</dbReference>
<dbReference type="GeneID" id="54570643"/>
<gene>
    <name evidence="7" type="ORF">M409DRAFT_67372</name>
</gene>
<evidence type="ECO:0000256" key="4">
    <source>
        <dbReference type="ARBA" id="ARBA00022989"/>
    </source>
</evidence>
<name>A0A6A6CD07_ZASCE</name>
<evidence type="ECO:0000256" key="5">
    <source>
        <dbReference type="ARBA" id="ARBA00023136"/>
    </source>
</evidence>
<evidence type="ECO:0000313" key="7">
    <source>
        <dbReference type="EMBL" id="KAF2165074.1"/>
    </source>
</evidence>
<evidence type="ECO:0000313" key="8">
    <source>
        <dbReference type="Proteomes" id="UP000799537"/>
    </source>
</evidence>
<keyword evidence="5 6" id="KW-0472">Membrane</keyword>
<sequence>MAPPPPTAQGETLQDRLLKLAQTLQFAWFVGHVTLLLTTLRYGLSYIMFRYYSRWAQFSYRTAFVAAAATYGIVVFKGYRARQKSGKAPQSPVALVTDENVQYLAMALLWLFSRQYPLALLPYAIYSVFHVLTYTRGILLPTLQPPPATPAGQKPQSSGLADTIGRFVKDYYDASMSLVAGLELALWFRILGSAIIFVKGSWIILALYTVFLRARISQSTFVQGMIKQAGARGDALVQRQDVPPAARQAWDTAKNVLKQIHDQTDINRYVGGGAAAQQQPKKAQ</sequence>
<evidence type="ECO:0000256" key="3">
    <source>
        <dbReference type="ARBA" id="ARBA00022692"/>
    </source>
</evidence>
<feature type="transmembrane region" description="Helical" evidence="6">
    <location>
        <begin position="116"/>
        <end position="135"/>
    </location>
</feature>
<dbReference type="PANTHER" id="PTHR12703:SF4">
    <property type="entry name" value="TRANSMEMBRANE PROTEIN 33"/>
    <property type="match status" value="1"/>
</dbReference>
<keyword evidence="4 6" id="KW-1133">Transmembrane helix</keyword>
<comment type="subcellular location">
    <subcellularLocation>
        <location evidence="1">Membrane</location>
        <topology evidence="1">Multi-pass membrane protein</topology>
    </subcellularLocation>
</comment>
<dbReference type="AlphaFoldDB" id="A0A6A6CD07"/>
<dbReference type="Proteomes" id="UP000799537">
    <property type="component" value="Unassembled WGS sequence"/>
</dbReference>
<keyword evidence="3 6" id="KW-0812">Transmembrane</keyword>
<protein>
    <recommendedName>
        <fullName evidence="9">Nucleoporin POM33</fullName>
    </recommendedName>
</protein>
<dbReference type="Pfam" id="PF03661">
    <property type="entry name" value="TMEM33_Pom33"/>
    <property type="match status" value="1"/>
</dbReference>
<evidence type="ECO:0000256" key="1">
    <source>
        <dbReference type="ARBA" id="ARBA00004141"/>
    </source>
</evidence>
<dbReference type="OrthoDB" id="5581259at2759"/>
<dbReference type="GO" id="GO:0016020">
    <property type="term" value="C:membrane"/>
    <property type="evidence" value="ECO:0007669"/>
    <property type="project" value="UniProtKB-SubCell"/>
</dbReference>
<dbReference type="PANTHER" id="PTHR12703">
    <property type="entry name" value="TRANSMEMBRANE PROTEIN 33"/>
    <property type="match status" value="1"/>
</dbReference>
<evidence type="ECO:0000256" key="6">
    <source>
        <dbReference type="SAM" id="Phobius"/>
    </source>
</evidence>
<dbReference type="InterPro" id="IPR051645">
    <property type="entry name" value="PER33/POM33_regulator"/>
</dbReference>
<proteinExistence type="inferred from homology"/>
<accession>A0A6A6CD07</accession>
<dbReference type="GO" id="GO:0061024">
    <property type="term" value="P:membrane organization"/>
    <property type="evidence" value="ECO:0007669"/>
    <property type="project" value="TreeGrafter"/>
</dbReference>
<organism evidence="7 8">
    <name type="scientific">Zasmidium cellare ATCC 36951</name>
    <dbReference type="NCBI Taxonomy" id="1080233"/>
    <lineage>
        <taxon>Eukaryota</taxon>
        <taxon>Fungi</taxon>
        <taxon>Dikarya</taxon>
        <taxon>Ascomycota</taxon>
        <taxon>Pezizomycotina</taxon>
        <taxon>Dothideomycetes</taxon>
        <taxon>Dothideomycetidae</taxon>
        <taxon>Mycosphaerellales</taxon>
        <taxon>Mycosphaerellaceae</taxon>
        <taxon>Zasmidium</taxon>
    </lineage>
</organism>